<dbReference type="EMBL" id="JASCZI010271927">
    <property type="protein sequence ID" value="MED6217765.1"/>
    <property type="molecule type" value="Genomic_DNA"/>
</dbReference>
<feature type="non-terminal residue" evidence="1">
    <location>
        <position position="144"/>
    </location>
</feature>
<comment type="caution">
    <text evidence="1">The sequence shown here is derived from an EMBL/GenBank/DDBJ whole genome shotgun (WGS) entry which is preliminary data.</text>
</comment>
<dbReference type="Proteomes" id="UP001341840">
    <property type="component" value="Unassembled WGS sequence"/>
</dbReference>
<proteinExistence type="predicted"/>
<keyword evidence="2" id="KW-1185">Reference proteome</keyword>
<protein>
    <recommendedName>
        <fullName evidence="3">RNase H type-1 domain-containing protein</fullName>
    </recommendedName>
</protein>
<evidence type="ECO:0000313" key="1">
    <source>
        <dbReference type="EMBL" id="MED6217765.1"/>
    </source>
</evidence>
<name>A0ABU6Z5C6_9FABA</name>
<evidence type="ECO:0000313" key="2">
    <source>
        <dbReference type="Proteomes" id="UP001341840"/>
    </source>
</evidence>
<sequence>MEESKDNTWWQCSYFKEDSNSFVIGEYLVDEEGLIKLWMGEEAECKMQGDAYLEGLENAVQFLLEDLNGSYENVVLVSNRKDIVTWINGGLDTCWDDRFLRNKAVNKRHVFHDFQLIYRNDRDFKAKEQWENLARIHEGRWIQG</sequence>
<reference evidence="1 2" key="1">
    <citation type="journal article" date="2023" name="Plants (Basel)">
        <title>Bridging the Gap: Combining Genomics and Transcriptomics Approaches to Understand Stylosanthes scabra, an Orphan Legume from the Brazilian Caatinga.</title>
        <authorList>
            <person name="Ferreira-Neto J.R.C."/>
            <person name="da Silva M.D."/>
            <person name="Binneck E."/>
            <person name="de Melo N.F."/>
            <person name="da Silva R.H."/>
            <person name="de Melo A.L.T.M."/>
            <person name="Pandolfi V."/>
            <person name="Bustamante F.O."/>
            <person name="Brasileiro-Vidal A.C."/>
            <person name="Benko-Iseppon A.M."/>
        </authorList>
    </citation>
    <scope>NUCLEOTIDE SEQUENCE [LARGE SCALE GENOMIC DNA]</scope>
    <source>
        <tissue evidence="1">Leaves</tissue>
    </source>
</reference>
<evidence type="ECO:0008006" key="3">
    <source>
        <dbReference type="Google" id="ProtNLM"/>
    </source>
</evidence>
<accession>A0ABU6Z5C6</accession>
<organism evidence="1 2">
    <name type="scientific">Stylosanthes scabra</name>
    <dbReference type="NCBI Taxonomy" id="79078"/>
    <lineage>
        <taxon>Eukaryota</taxon>
        <taxon>Viridiplantae</taxon>
        <taxon>Streptophyta</taxon>
        <taxon>Embryophyta</taxon>
        <taxon>Tracheophyta</taxon>
        <taxon>Spermatophyta</taxon>
        <taxon>Magnoliopsida</taxon>
        <taxon>eudicotyledons</taxon>
        <taxon>Gunneridae</taxon>
        <taxon>Pentapetalae</taxon>
        <taxon>rosids</taxon>
        <taxon>fabids</taxon>
        <taxon>Fabales</taxon>
        <taxon>Fabaceae</taxon>
        <taxon>Papilionoideae</taxon>
        <taxon>50 kb inversion clade</taxon>
        <taxon>dalbergioids sensu lato</taxon>
        <taxon>Dalbergieae</taxon>
        <taxon>Pterocarpus clade</taxon>
        <taxon>Stylosanthes</taxon>
    </lineage>
</organism>
<gene>
    <name evidence="1" type="ORF">PIB30_020736</name>
</gene>